<sequence>MHLGSLNLPELLLNLWRGTLQCDPSDDKATWDWAMTRLEGADLRSIWKTHGDAVAASQPYLPGFFDWPPCNPAEKINSGYKAKEYQTYFYVLGPAYFYNVLPEIFWKSYCKLVSAMRHAHQRCIPIDHLCQTHVLFLEFSMEFEILYYQRKTCQLHFCCPCVHLLSHICPSISYWGSLGMLAQWTMERLIGDLGREIRQPSNPYQNLAQWGIIRAQMNALKALIPDLECDDSAKLPRGARTFDNGYVLLRRVDARAQNFVDTPEGIALEAFGDYGGTDINISRIYRWGRLRLPNGLVACSKFKEQDMKAGVLSQVRRACNLLIDGKVEFAEVQFYFIQLDSRGTQIPYALVSLYGPPCMDIWQLSSKTIWKCTYQGDHGLHVVHVETILAVIGMVPFPEVDLDMGEQTLCEDSQEFFVVEKMGLDVMYLAKDINEETEGDAADL</sequence>
<accession>A0A0D7AG20</accession>
<reference evidence="1 2" key="1">
    <citation type="journal article" date="2015" name="Fungal Genet. Biol.">
        <title>Evolution of novel wood decay mechanisms in Agaricales revealed by the genome sequences of Fistulina hepatica and Cylindrobasidium torrendii.</title>
        <authorList>
            <person name="Floudas D."/>
            <person name="Held B.W."/>
            <person name="Riley R."/>
            <person name="Nagy L.G."/>
            <person name="Koehler G."/>
            <person name="Ransdell A.S."/>
            <person name="Younus H."/>
            <person name="Chow J."/>
            <person name="Chiniquy J."/>
            <person name="Lipzen A."/>
            <person name="Tritt A."/>
            <person name="Sun H."/>
            <person name="Haridas S."/>
            <person name="LaButti K."/>
            <person name="Ohm R.A."/>
            <person name="Kues U."/>
            <person name="Blanchette R.A."/>
            <person name="Grigoriev I.V."/>
            <person name="Minto R.E."/>
            <person name="Hibbett D.S."/>
        </authorList>
    </citation>
    <scope>NUCLEOTIDE SEQUENCE [LARGE SCALE GENOMIC DNA]</scope>
    <source>
        <strain evidence="1 2">ATCC 64428</strain>
    </source>
</reference>
<dbReference type="OrthoDB" id="2669721at2759"/>
<dbReference type="Proteomes" id="UP000054144">
    <property type="component" value="Unassembled WGS sequence"/>
</dbReference>
<name>A0A0D7AG20_9AGAR</name>
<protein>
    <submittedName>
        <fullName evidence="1">Uncharacterized protein</fullName>
    </submittedName>
</protein>
<dbReference type="AlphaFoldDB" id="A0A0D7AG20"/>
<evidence type="ECO:0000313" key="2">
    <source>
        <dbReference type="Proteomes" id="UP000054144"/>
    </source>
</evidence>
<evidence type="ECO:0000313" key="1">
    <source>
        <dbReference type="EMBL" id="KIY48821.1"/>
    </source>
</evidence>
<organism evidence="1 2">
    <name type="scientific">Fistulina hepatica ATCC 64428</name>
    <dbReference type="NCBI Taxonomy" id="1128425"/>
    <lineage>
        <taxon>Eukaryota</taxon>
        <taxon>Fungi</taxon>
        <taxon>Dikarya</taxon>
        <taxon>Basidiomycota</taxon>
        <taxon>Agaricomycotina</taxon>
        <taxon>Agaricomycetes</taxon>
        <taxon>Agaricomycetidae</taxon>
        <taxon>Agaricales</taxon>
        <taxon>Fistulinaceae</taxon>
        <taxon>Fistulina</taxon>
    </lineage>
</organism>
<dbReference type="EMBL" id="KN881812">
    <property type="protein sequence ID" value="KIY48821.1"/>
    <property type="molecule type" value="Genomic_DNA"/>
</dbReference>
<proteinExistence type="predicted"/>
<gene>
    <name evidence="1" type="ORF">FISHEDRAFT_42610</name>
</gene>
<keyword evidence="2" id="KW-1185">Reference proteome</keyword>